<dbReference type="SUPFAM" id="SSF52540">
    <property type="entry name" value="P-loop containing nucleoside triphosphate hydrolases"/>
    <property type="match status" value="1"/>
</dbReference>
<name>A0ABN1URE5_9ACTN</name>
<keyword evidence="2" id="KW-1185">Reference proteome</keyword>
<dbReference type="Gene3D" id="3.40.50.300">
    <property type="entry name" value="P-loop containing nucleotide triphosphate hydrolases"/>
    <property type="match status" value="1"/>
</dbReference>
<sequence>MLSAADPLPHRPARIAVAGVSGSGKSTLARRLATLLDLPYTELDSLFHGPGWTPRPTFRAEVEELVRGDRWVCEWQYDEARPLVAARAELLVWVDLPFRVTLVRLVRRTVGRRVRREELWHGNREAPLHTFFTDRDHVVRWAVRSRRSYHQRIPAVAAEHPRLVVVRLRSARDVDRWVREVLEPLA</sequence>
<proteinExistence type="predicted"/>
<keyword evidence="1" id="KW-0808">Transferase</keyword>
<dbReference type="InterPro" id="IPR052922">
    <property type="entry name" value="Cytidylate_Kinase-2"/>
</dbReference>
<reference evidence="1 2" key="1">
    <citation type="journal article" date="2019" name="Int. J. Syst. Evol. Microbiol.">
        <title>The Global Catalogue of Microorganisms (GCM) 10K type strain sequencing project: providing services to taxonomists for standard genome sequencing and annotation.</title>
        <authorList>
            <consortium name="The Broad Institute Genomics Platform"/>
            <consortium name="The Broad Institute Genome Sequencing Center for Infectious Disease"/>
            <person name="Wu L."/>
            <person name="Ma J."/>
        </authorList>
    </citation>
    <scope>NUCLEOTIDE SEQUENCE [LARGE SCALE GENOMIC DNA]</scope>
    <source>
        <strain evidence="1 2">JCM 11813</strain>
    </source>
</reference>
<organism evidence="1 2">
    <name type="scientific">Nocardioides aquiterrae</name>
    <dbReference type="NCBI Taxonomy" id="203799"/>
    <lineage>
        <taxon>Bacteria</taxon>
        <taxon>Bacillati</taxon>
        <taxon>Actinomycetota</taxon>
        <taxon>Actinomycetes</taxon>
        <taxon>Propionibacteriales</taxon>
        <taxon>Nocardioidaceae</taxon>
        <taxon>Nocardioides</taxon>
    </lineage>
</organism>
<dbReference type="GO" id="GO:0016301">
    <property type="term" value="F:kinase activity"/>
    <property type="evidence" value="ECO:0007669"/>
    <property type="project" value="UniProtKB-KW"/>
</dbReference>
<dbReference type="PANTHER" id="PTHR37816">
    <property type="entry name" value="YALI0E33011P"/>
    <property type="match status" value="1"/>
</dbReference>
<evidence type="ECO:0000313" key="2">
    <source>
        <dbReference type="Proteomes" id="UP001499979"/>
    </source>
</evidence>
<dbReference type="PANTHER" id="PTHR37816:SF1">
    <property type="entry name" value="TOXIN"/>
    <property type="match status" value="1"/>
</dbReference>
<dbReference type="InterPro" id="IPR027417">
    <property type="entry name" value="P-loop_NTPase"/>
</dbReference>
<dbReference type="RefSeq" id="WP_343910144.1">
    <property type="nucleotide sequence ID" value="NZ_BAAAJE010000028.1"/>
</dbReference>
<dbReference type="Proteomes" id="UP001499979">
    <property type="component" value="Unassembled WGS sequence"/>
</dbReference>
<comment type="caution">
    <text evidence="1">The sequence shown here is derived from an EMBL/GenBank/DDBJ whole genome shotgun (WGS) entry which is preliminary data.</text>
</comment>
<dbReference type="EMBL" id="BAAAJE010000028">
    <property type="protein sequence ID" value="GAA1160652.1"/>
    <property type="molecule type" value="Genomic_DNA"/>
</dbReference>
<gene>
    <name evidence="1" type="ORF">GCM10009606_43330</name>
</gene>
<keyword evidence="1" id="KW-0418">Kinase</keyword>
<protein>
    <submittedName>
        <fullName evidence="1">Adenylate kinase</fullName>
    </submittedName>
</protein>
<evidence type="ECO:0000313" key="1">
    <source>
        <dbReference type="EMBL" id="GAA1160652.1"/>
    </source>
</evidence>
<accession>A0ABN1URE5</accession>